<evidence type="ECO:0000256" key="1">
    <source>
        <dbReference type="SAM" id="MobiDB-lite"/>
    </source>
</evidence>
<feature type="region of interest" description="Disordered" evidence="1">
    <location>
        <begin position="69"/>
        <end position="93"/>
    </location>
</feature>
<proteinExistence type="predicted"/>
<organism evidence="2">
    <name type="scientific">Ananas comosus var. bracteatus</name>
    <name type="common">red pineapple</name>
    <dbReference type="NCBI Taxonomy" id="296719"/>
    <lineage>
        <taxon>Eukaryota</taxon>
        <taxon>Viridiplantae</taxon>
        <taxon>Streptophyta</taxon>
        <taxon>Embryophyta</taxon>
        <taxon>Tracheophyta</taxon>
        <taxon>Spermatophyta</taxon>
        <taxon>Magnoliopsida</taxon>
        <taxon>Liliopsida</taxon>
        <taxon>Poales</taxon>
        <taxon>Bromeliaceae</taxon>
        <taxon>Bromelioideae</taxon>
        <taxon>Ananas</taxon>
    </lineage>
</organism>
<reference evidence="2" key="1">
    <citation type="submission" date="2020-07" db="EMBL/GenBank/DDBJ databases">
        <authorList>
            <person name="Lin J."/>
        </authorList>
    </citation>
    <scope>NUCLEOTIDE SEQUENCE</scope>
</reference>
<name>A0A6V7PZ29_ANACO</name>
<gene>
    <name evidence="2" type="ORF">CB5_LOCUS19214</name>
</gene>
<dbReference type="PANTHER" id="PTHR47072:SF4">
    <property type="entry name" value="MYB_SANT-LIKE DOMAIN-CONTAINING PROTEIN"/>
    <property type="match status" value="1"/>
</dbReference>
<dbReference type="EMBL" id="LR862153">
    <property type="protein sequence ID" value="CAD1836003.1"/>
    <property type="molecule type" value="Genomic_DNA"/>
</dbReference>
<sequence length="126" mass="14008">MPIGSDLTFPTVEPQVPAAAPSADQDRGKGTNKKLRKWHNKPFPWYESLYDIYEGTYTEGKRARGCEYYSNHSRGASSTSQPESPLATIPGVRDNFDEHGKIIVDKALSIEENSSESLQATDEEES</sequence>
<feature type="compositionally biased region" description="Polar residues" evidence="1">
    <location>
        <begin position="111"/>
        <end position="120"/>
    </location>
</feature>
<dbReference type="PANTHER" id="PTHR47072">
    <property type="match status" value="1"/>
</dbReference>
<protein>
    <submittedName>
        <fullName evidence="2">Uncharacterized protein</fullName>
    </submittedName>
</protein>
<feature type="compositionally biased region" description="Polar residues" evidence="1">
    <location>
        <begin position="70"/>
        <end position="83"/>
    </location>
</feature>
<accession>A0A6V7PZ29</accession>
<feature type="region of interest" description="Disordered" evidence="1">
    <location>
        <begin position="1"/>
        <end position="36"/>
    </location>
</feature>
<dbReference type="AlphaFoldDB" id="A0A6V7PZ29"/>
<evidence type="ECO:0000313" key="2">
    <source>
        <dbReference type="EMBL" id="CAD1836003.1"/>
    </source>
</evidence>
<feature type="region of interest" description="Disordered" evidence="1">
    <location>
        <begin position="107"/>
        <end position="126"/>
    </location>
</feature>